<name>A0ABP7XKT7_9ACTN</name>
<evidence type="ECO:0000313" key="2">
    <source>
        <dbReference type="Proteomes" id="UP001501495"/>
    </source>
</evidence>
<dbReference type="Pfam" id="PF19586">
    <property type="entry name" value="DUF6093"/>
    <property type="match status" value="1"/>
</dbReference>
<evidence type="ECO:0008006" key="3">
    <source>
        <dbReference type="Google" id="ProtNLM"/>
    </source>
</evidence>
<evidence type="ECO:0000313" key="1">
    <source>
        <dbReference type="EMBL" id="GAA4120494.1"/>
    </source>
</evidence>
<comment type="caution">
    <text evidence="1">The sequence shown here is derived from an EMBL/GenBank/DDBJ whole genome shotgun (WGS) entry which is preliminary data.</text>
</comment>
<dbReference type="InterPro" id="IPR046075">
    <property type="entry name" value="DUF6093"/>
</dbReference>
<keyword evidence="2" id="KW-1185">Reference proteome</keyword>
<accession>A0ABP7XKT7</accession>
<organism evidence="1 2">
    <name type="scientific">Nocardioides fonticola</name>
    <dbReference type="NCBI Taxonomy" id="450363"/>
    <lineage>
        <taxon>Bacteria</taxon>
        <taxon>Bacillati</taxon>
        <taxon>Actinomycetota</taxon>
        <taxon>Actinomycetes</taxon>
        <taxon>Propionibacteriales</taxon>
        <taxon>Nocardioidaceae</taxon>
        <taxon>Nocardioides</taxon>
    </lineage>
</organism>
<dbReference type="Proteomes" id="UP001501495">
    <property type="component" value="Unassembled WGS sequence"/>
</dbReference>
<dbReference type="RefSeq" id="WP_344733653.1">
    <property type="nucleotide sequence ID" value="NZ_BAAAZH010000016.1"/>
</dbReference>
<dbReference type="EMBL" id="BAAAZH010000016">
    <property type="protein sequence ID" value="GAA4120494.1"/>
    <property type="molecule type" value="Genomic_DNA"/>
</dbReference>
<protein>
    <recommendedName>
        <fullName evidence="3">ASCH domain-containing protein</fullName>
    </recommendedName>
</protein>
<proteinExistence type="predicted"/>
<reference evidence="2" key="1">
    <citation type="journal article" date="2019" name="Int. J. Syst. Evol. Microbiol.">
        <title>The Global Catalogue of Microorganisms (GCM) 10K type strain sequencing project: providing services to taxonomists for standard genome sequencing and annotation.</title>
        <authorList>
            <consortium name="The Broad Institute Genomics Platform"/>
            <consortium name="The Broad Institute Genome Sequencing Center for Infectious Disease"/>
            <person name="Wu L."/>
            <person name="Ma J."/>
        </authorList>
    </citation>
    <scope>NUCLEOTIDE SEQUENCE [LARGE SCALE GENOMIC DNA]</scope>
    <source>
        <strain evidence="2">JCM 16703</strain>
    </source>
</reference>
<sequence length="139" mass="15472">MDPTDVLARGRAFQLRTLNSVVRIRRATGRKERHPVTGRELPTWTVVHEAEPFRLAGPSRGAATSETLNIADGTTTLARRVGKFRHDLRDLRSGDLVEVVDGEWVGTVWRLGEAIGQDGAIARRIPVTQVARPAEWDQE</sequence>
<gene>
    <name evidence="1" type="ORF">GCM10022215_24190</name>
</gene>